<feature type="modified residue" description="Cysteine persulfide" evidence="6">
    <location>
        <position position="402"/>
    </location>
</feature>
<feature type="binding site" evidence="6">
    <location>
        <position position="455"/>
    </location>
    <ligand>
        <name>hybrid [4Fe-2O-2S] cluster</name>
        <dbReference type="ChEBI" id="CHEBI:60519"/>
    </ligand>
</feature>
<feature type="binding site" evidence="6">
    <location>
        <position position="308"/>
    </location>
    <ligand>
        <name>hybrid [4Fe-2O-2S] cluster</name>
        <dbReference type="ChEBI" id="CHEBI:60519"/>
    </ligand>
</feature>
<protein>
    <recommendedName>
        <fullName evidence="6">Hydroxylamine reductase</fullName>
        <ecNumber evidence="6">1.7.99.1</ecNumber>
    </recommendedName>
    <alternativeName>
        <fullName evidence="6">Hybrid-cluster protein</fullName>
        <shortName evidence="6">HCP</shortName>
    </alternativeName>
    <alternativeName>
        <fullName evidence="6">Prismane protein</fullName>
    </alternativeName>
</protein>
<proteinExistence type="inferred from homology"/>
<evidence type="ECO:0000256" key="6">
    <source>
        <dbReference type="HAMAP-Rule" id="MF_00069"/>
    </source>
</evidence>
<dbReference type="InterPro" id="IPR004137">
    <property type="entry name" value="HCP/CODH"/>
</dbReference>
<evidence type="ECO:0000313" key="7">
    <source>
        <dbReference type="EMBL" id="UWN66276.1"/>
    </source>
</evidence>
<keyword evidence="6" id="KW-0004">4Fe-4S</keyword>
<keyword evidence="4 6" id="KW-0408">Iron</keyword>
<dbReference type="Pfam" id="PF03063">
    <property type="entry name" value="Prismane"/>
    <property type="match status" value="1"/>
</dbReference>
<dbReference type="EC" id="1.7.99.1" evidence="6"/>
<dbReference type="EMBL" id="CP102252">
    <property type="protein sequence ID" value="UWN66276.1"/>
    <property type="molecule type" value="Genomic_DNA"/>
</dbReference>
<dbReference type="PANTHER" id="PTHR30109:SF0">
    <property type="entry name" value="HYDROXYLAMINE REDUCTASE"/>
    <property type="match status" value="1"/>
</dbReference>
<sequence>MGMFCFQCQETAMNKGCTIKGVCGKEPATAGLMDVLIYAVRGEAIVNRALRAKGAADTAASRRMLDALFSTITNANFDDEALKMRIAEALATKNRLIGTAEKRGIALPDMPEVKFHPAPSEYEAEAAKMGVLSMRDEDIRSLKQLIIYGVKGAAAYAEHALNLGHEDPSLYEMLENALAEVSREDIGADELTALVLNVGEAGVKAMALLDKANTSAYGDPEITKVNIGVGKRPGILVSGHDLKDFEELLEQTKDAGVDIYTHSEMLPAHYYPAFKKYSHFVGNYGNAWWKQRDEFETFNGVILFTTNCIVPPRPNAAYADRIYTTGSAGLPGATHIPDRKEGRPKDFSQLIEHAKKCPPPTEIEHGEIVGGFAHHQVLALADKVVDAVKSGAIKKFVVMAGCDGRMRSREYYTDFASALPGDTVILTAGCAKYRYNKLPLGDIGGIPRVLDAGQCNDSYSLVRIALALKEAFGLGSVNDLPIVYNIAWYEQKAVIVLLSLLSLGIKNIHVGPTLPAFLSPNVLKVLADKFGLGTISTVEEDMKNLIYENNDGKHVPEGIGDAVRG</sequence>
<evidence type="ECO:0000313" key="8">
    <source>
        <dbReference type="Proteomes" id="UP001058267"/>
    </source>
</evidence>
<feature type="binding site" description="via persulfide group" evidence="6">
    <location>
        <position position="402"/>
    </location>
    <ligand>
        <name>hybrid [4Fe-2O-2S] cluster</name>
        <dbReference type="ChEBI" id="CHEBI:60519"/>
    </ligand>
</feature>
<dbReference type="InterPro" id="IPR016099">
    <property type="entry name" value="Prismane-like_a/b-sand"/>
</dbReference>
<feature type="binding site" evidence="6">
    <location>
        <position position="17"/>
    </location>
    <ligand>
        <name>[4Fe-4S] cluster</name>
        <dbReference type="ChEBI" id="CHEBI:49883"/>
    </ligand>
</feature>
<dbReference type="NCBIfam" id="TIGR01703">
    <property type="entry name" value="hybrid_clust"/>
    <property type="match status" value="1"/>
</dbReference>
<dbReference type="SUPFAM" id="SSF56821">
    <property type="entry name" value="Prismane protein-like"/>
    <property type="match status" value="1"/>
</dbReference>
<organism evidence="7 8">
    <name type="scientific">Alistipes senegalensis JC50</name>
    <dbReference type="NCBI Taxonomy" id="1033732"/>
    <lineage>
        <taxon>Bacteria</taxon>
        <taxon>Pseudomonadati</taxon>
        <taxon>Bacteroidota</taxon>
        <taxon>Bacteroidia</taxon>
        <taxon>Bacteroidales</taxon>
        <taxon>Rikenellaceae</taxon>
        <taxon>Alistipes</taxon>
    </lineage>
</organism>
<feature type="binding site" evidence="6">
    <location>
        <position position="8"/>
    </location>
    <ligand>
        <name>[4Fe-4S] cluster</name>
        <dbReference type="ChEBI" id="CHEBI:49883"/>
    </ligand>
</feature>
<evidence type="ECO:0000256" key="3">
    <source>
        <dbReference type="ARBA" id="ARBA00023002"/>
    </source>
</evidence>
<keyword evidence="8" id="KW-1185">Reference proteome</keyword>
<evidence type="ECO:0000256" key="1">
    <source>
        <dbReference type="ARBA" id="ARBA00022490"/>
    </source>
</evidence>
<comment type="cofactor">
    <cofactor evidence="6">
        <name>[4Fe-4S] cluster</name>
        <dbReference type="ChEBI" id="CHEBI:49883"/>
    </cofactor>
    <text evidence="6">Binds 1 [4Fe-4S] cluster.</text>
</comment>
<feature type="binding site" evidence="6">
    <location>
        <position position="23"/>
    </location>
    <ligand>
        <name>[4Fe-4S] cluster</name>
        <dbReference type="ChEBI" id="CHEBI:49883"/>
    </ligand>
</feature>
<comment type="catalytic activity">
    <reaction evidence="6">
        <text>A + NH4(+) + H2O = hydroxylamine + AH2 + H(+)</text>
        <dbReference type="Rhea" id="RHEA:22052"/>
        <dbReference type="ChEBI" id="CHEBI:13193"/>
        <dbReference type="ChEBI" id="CHEBI:15377"/>
        <dbReference type="ChEBI" id="CHEBI:15378"/>
        <dbReference type="ChEBI" id="CHEBI:15429"/>
        <dbReference type="ChEBI" id="CHEBI:17499"/>
        <dbReference type="ChEBI" id="CHEBI:28938"/>
        <dbReference type="EC" id="1.7.99.1"/>
    </reaction>
</comment>
<gene>
    <name evidence="6 7" type="primary">hcp</name>
    <name evidence="7" type="synonym">priS</name>
    <name evidence="7" type="ORF">NQ519_05440</name>
</gene>
<dbReference type="InterPro" id="IPR011254">
    <property type="entry name" value="Prismane-like_sf"/>
</dbReference>
<evidence type="ECO:0000256" key="2">
    <source>
        <dbReference type="ARBA" id="ARBA00022723"/>
    </source>
</evidence>
<feature type="binding site" evidence="6">
    <location>
        <position position="5"/>
    </location>
    <ligand>
        <name>[4Fe-4S] cluster</name>
        <dbReference type="ChEBI" id="CHEBI:49883"/>
    </ligand>
</feature>
<keyword evidence="5 6" id="KW-0411">Iron-sulfur</keyword>
<dbReference type="Gene3D" id="1.20.1270.20">
    <property type="match status" value="2"/>
</dbReference>
<keyword evidence="3 6" id="KW-0560">Oxidoreductase</keyword>
<dbReference type="PANTHER" id="PTHR30109">
    <property type="entry name" value="HYDROXYLAMINE REDUCTASE"/>
    <property type="match status" value="1"/>
</dbReference>
<dbReference type="CDD" id="cd01914">
    <property type="entry name" value="HCP"/>
    <property type="match status" value="1"/>
</dbReference>
<dbReference type="InterPro" id="IPR010048">
    <property type="entry name" value="Hydroxylam_reduct"/>
</dbReference>
<comment type="subcellular location">
    <subcellularLocation>
        <location evidence="6">Cytoplasm</location>
    </subcellularLocation>
</comment>
<comment type="function">
    <text evidence="6">Catalyzes the reduction of hydroxylamine to form NH(3) and H(2)O.</text>
</comment>
<name>A0ABY5VBM9_9BACT</name>
<reference evidence="7" key="1">
    <citation type="journal article" date="2022" name="Cell">
        <title>Design, construction, and in vivo augmentation of a complex gut microbiome.</title>
        <authorList>
            <person name="Cheng A.G."/>
            <person name="Ho P.Y."/>
            <person name="Aranda-Diaz A."/>
            <person name="Jain S."/>
            <person name="Yu F.B."/>
            <person name="Meng X."/>
            <person name="Wang M."/>
            <person name="Iakiviak M."/>
            <person name="Nagashima K."/>
            <person name="Zhao A."/>
            <person name="Murugkar P."/>
            <person name="Patil A."/>
            <person name="Atabakhsh K."/>
            <person name="Weakley A."/>
            <person name="Yan J."/>
            <person name="Brumbaugh A.R."/>
            <person name="Higginbottom S."/>
            <person name="Dimas A."/>
            <person name="Shiver A.L."/>
            <person name="Deutschbauer A."/>
            <person name="Neff N."/>
            <person name="Sonnenburg J.L."/>
            <person name="Huang K.C."/>
            <person name="Fischbach M.A."/>
        </authorList>
    </citation>
    <scope>NUCLEOTIDE SEQUENCE</scope>
    <source>
        <strain evidence="7">JC50</strain>
    </source>
</reference>
<dbReference type="Gene3D" id="3.40.50.2030">
    <property type="match status" value="2"/>
</dbReference>
<feature type="binding site" evidence="6">
    <location>
        <position position="264"/>
    </location>
    <ligand>
        <name>hybrid [4Fe-2O-2S] cluster</name>
        <dbReference type="ChEBI" id="CHEBI:60519"/>
    </ligand>
</feature>
<comment type="cofactor">
    <cofactor evidence="6">
        <name>hybrid [4Fe-2O-2S] cluster</name>
        <dbReference type="ChEBI" id="CHEBI:60519"/>
    </cofactor>
    <text evidence="6">Binds 1 hybrid [4Fe-2O-2S] cluster.</text>
</comment>
<dbReference type="Proteomes" id="UP001058267">
    <property type="component" value="Chromosome"/>
</dbReference>
<feature type="binding site" evidence="6">
    <location>
        <position position="492"/>
    </location>
    <ligand>
        <name>hybrid [4Fe-2O-2S] cluster</name>
        <dbReference type="ChEBI" id="CHEBI:60519"/>
    </ligand>
</feature>
<evidence type="ECO:0000256" key="5">
    <source>
        <dbReference type="ARBA" id="ARBA00023014"/>
    </source>
</evidence>
<dbReference type="NCBIfam" id="NF003658">
    <property type="entry name" value="PRK05290.1"/>
    <property type="match status" value="1"/>
</dbReference>
<dbReference type="HAMAP" id="MF_00069">
    <property type="entry name" value="Hydroxylam_reduct"/>
    <property type="match status" value="1"/>
</dbReference>
<evidence type="ECO:0000256" key="4">
    <source>
        <dbReference type="ARBA" id="ARBA00023004"/>
    </source>
</evidence>
<dbReference type="GO" id="GO:0050418">
    <property type="term" value="F:hydroxylamine reductase activity"/>
    <property type="evidence" value="ECO:0007669"/>
    <property type="project" value="UniProtKB-EC"/>
</dbReference>
<feature type="binding site" evidence="6">
    <location>
        <position position="430"/>
    </location>
    <ligand>
        <name>hybrid [4Fe-2O-2S] cluster</name>
        <dbReference type="ChEBI" id="CHEBI:60519"/>
    </ligand>
</feature>
<keyword evidence="2 6" id="KW-0479">Metal-binding</keyword>
<dbReference type="InterPro" id="IPR016100">
    <property type="entry name" value="Prismane_a-bundle"/>
</dbReference>
<comment type="similarity">
    <text evidence="6">Belongs to the HCP family.</text>
</comment>
<dbReference type="PIRSF" id="PIRSF000076">
    <property type="entry name" value="HCP"/>
    <property type="match status" value="1"/>
</dbReference>
<feature type="binding site" evidence="6">
    <location>
        <position position="240"/>
    </location>
    <ligand>
        <name>hybrid [4Fe-2O-2S] cluster</name>
        <dbReference type="ChEBI" id="CHEBI:60519"/>
    </ligand>
</feature>
<keyword evidence="1 6" id="KW-0963">Cytoplasm</keyword>
<feature type="binding site" evidence="6">
    <location>
        <position position="490"/>
    </location>
    <ligand>
        <name>hybrid [4Fe-2O-2S] cluster</name>
        <dbReference type="ChEBI" id="CHEBI:60519"/>
    </ligand>
</feature>
<accession>A0ABY5VBM9</accession>